<dbReference type="InterPro" id="IPR013103">
    <property type="entry name" value="RVT_2"/>
</dbReference>
<dbReference type="Pfam" id="PF07727">
    <property type="entry name" value="RVT_2"/>
    <property type="match status" value="1"/>
</dbReference>
<gene>
    <name evidence="3" type="ORF">Tci_058659</name>
</gene>
<feature type="domain" description="Reverse transcriptase Ty1/copia-type" evidence="2">
    <location>
        <begin position="416"/>
        <end position="497"/>
    </location>
</feature>
<proteinExistence type="predicted"/>
<dbReference type="AlphaFoldDB" id="A0A6L2NK73"/>
<organism evidence="3">
    <name type="scientific">Tanacetum cinerariifolium</name>
    <name type="common">Dalmatian daisy</name>
    <name type="synonym">Chrysanthemum cinerariifolium</name>
    <dbReference type="NCBI Taxonomy" id="118510"/>
    <lineage>
        <taxon>Eukaryota</taxon>
        <taxon>Viridiplantae</taxon>
        <taxon>Streptophyta</taxon>
        <taxon>Embryophyta</taxon>
        <taxon>Tracheophyta</taxon>
        <taxon>Spermatophyta</taxon>
        <taxon>Magnoliopsida</taxon>
        <taxon>eudicotyledons</taxon>
        <taxon>Gunneridae</taxon>
        <taxon>Pentapetalae</taxon>
        <taxon>asterids</taxon>
        <taxon>campanulids</taxon>
        <taxon>Asterales</taxon>
        <taxon>Asteraceae</taxon>
        <taxon>Asteroideae</taxon>
        <taxon>Anthemideae</taxon>
        <taxon>Anthemidinae</taxon>
        <taxon>Tanacetum</taxon>
    </lineage>
</organism>
<evidence type="ECO:0000256" key="1">
    <source>
        <dbReference type="SAM" id="MobiDB-lite"/>
    </source>
</evidence>
<protein>
    <recommendedName>
        <fullName evidence="2">Reverse transcriptase Ty1/copia-type domain-containing protein</fullName>
    </recommendedName>
</protein>
<sequence length="519" mass="60607">MVGSPHWFIIHWFVVSKNIEEVTEVINVKNWMVDNSRVLWWIISLVKWNSSVSSTESSIQREVVFLVDEWMRDKRICIMCVFEDERNREEYIESENSSSIYRLIVGEKDEFLTKKDKSRKRLRNDQDPPPPLSDSDPIKDQTRPDWMKPVLEEDRPATPELDWVIPPNEMSETKNNWANALASSADYKEYKISEADFKNLHLNNFEDLHLLHLQGQLNHLSGDDKVHLFNAFNLWIRNIVIRKHVEDPQLRIRNYQTKLNLTQPYWDASDFLFNKDYTIVSKPRETSPTYVHAKENTNDQAEGEHLQDDEFTNPFYVPTQEVAESSSHNIGNLNVPTFNQPQVSEYQWTKDHPLEQVRGNPSRPVQTRRKLATDPKMCMYALTVSTTEPKNIKEAMANFAWIKEMQEELHQFDRLQMDVKTASLNGPLKEEVYVAQLDGFVDPDHLEKVYRLRKAVYGLKQAPRAWGNSLTQQWEHFFTSNGKITLAVGTFLHYQWQNNSSSGNSAVGMFFTNSGKVLH</sequence>
<feature type="region of interest" description="Disordered" evidence="1">
    <location>
        <begin position="116"/>
        <end position="151"/>
    </location>
</feature>
<accession>A0A6L2NK73</accession>
<dbReference type="EMBL" id="BKCJ010009379">
    <property type="protein sequence ID" value="GEU86681.1"/>
    <property type="molecule type" value="Genomic_DNA"/>
</dbReference>
<evidence type="ECO:0000259" key="2">
    <source>
        <dbReference type="Pfam" id="PF07727"/>
    </source>
</evidence>
<evidence type="ECO:0000313" key="3">
    <source>
        <dbReference type="EMBL" id="GEU86681.1"/>
    </source>
</evidence>
<reference evidence="3" key="1">
    <citation type="journal article" date="2019" name="Sci. Rep.">
        <title>Draft genome of Tanacetum cinerariifolium, the natural source of mosquito coil.</title>
        <authorList>
            <person name="Yamashiro T."/>
            <person name="Shiraishi A."/>
            <person name="Satake H."/>
            <person name="Nakayama K."/>
        </authorList>
    </citation>
    <scope>NUCLEOTIDE SEQUENCE</scope>
</reference>
<feature type="compositionally biased region" description="Basic and acidic residues" evidence="1">
    <location>
        <begin position="136"/>
        <end position="151"/>
    </location>
</feature>
<comment type="caution">
    <text evidence="3">The sequence shown here is derived from an EMBL/GenBank/DDBJ whole genome shotgun (WGS) entry which is preliminary data.</text>
</comment>
<name>A0A6L2NK73_TANCI</name>